<dbReference type="CDD" id="cd13128">
    <property type="entry name" value="MATE_Wzx_like"/>
    <property type="match status" value="1"/>
</dbReference>
<reference evidence="8" key="1">
    <citation type="submission" date="2017-09" db="EMBL/GenBank/DDBJ databases">
        <title>Depth-based differentiation of microbial function through sediment-hosted aquifers and enrichment of novel symbionts in the deep terrestrial subsurface.</title>
        <authorList>
            <person name="Probst A.J."/>
            <person name="Ladd B."/>
            <person name="Jarett J.K."/>
            <person name="Geller-Mcgrath D.E."/>
            <person name="Sieber C.M.K."/>
            <person name="Emerson J.B."/>
            <person name="Anantharaman K."/>
            <person name="Thomas B.C."/>
            <person name="Malmstrom R."/>
            <person name="Stieglmeier M."/>
            <person name="Klingl A."/>
            <person name="Woyke T."/>
            <person name="Ryan C.M."/>
            <person name="Banfield J.F."/>
        </authorList>
    </citation>
    <scope>NUCLEOTIDE SEQUENCE [LARGE SCALE GENOMIC DNA]</scope>
</reference>
<comment type="caution">
    <text evidence="7">The sequence shown here is derived from an EMBL/GenBank/DDBJ whole genome shotgun (WGS) entry which is preliminary data.</text>
</comment>
<feature type="transmembrane region" description="Helical" evidence="6">
    <location>
        <begin position="416"/>
        <end position="434"/>
    </location>
</feature>
<feature type="transmembrane region" description="Helical" evidence="6">
    <location>
        <begin position="382"/>
        <end position="404"/>
    </location>
</feature>
<dbReference type="InterPro" id="IPR050833">
    <property type="entry name" value="Poly_Biosynth_Transport"/>
</dbReference>
<feature type="transmembrane region" description="Helical" evidence="6">
    <location>
        <begin position="260"/>
        <end position="279"/>
    </location>
</feature>
<sequence length="479" mass="52529">MTQLNKKIAQNTVMQMIGKVLATVFGLLAVAFLTRHLGAGGYGQLTIAISFLTLFAVVVDFGLTITTVQMISEKDADEETIVGNLLSLRIISAVLFLALAPVIAIFFPYDQIVKIGIAVGTFSYLFGTTSQMLVGVFQKRLIMSRVVIAELLNRSLVLFGAIFAPALSLNLVGVMGLFIVGNALQLFTIIFFTRKRIQYKLNIDFKAWTLILKRSWPIGVSLVFNLIYLRGDILFLSLWASNEQIGIYGFAYKIVDVMTAFPVMYMGLMLPLLVTTWSAKDAKFNKYMQDAFDFFAVVAIPLTLGSIAVGVPLMVLVGGEDFAESGKVLAIFGLVMTTIFFGTLYAHAVVAVQKQKVMTWGYLAVAIVTILGYIIFIPKYGIWAAAWFTVLAEAAITFATAYVVYKTSGYAPKMILASKAIFSSIVMYLALLMIPSVHVLIQIIIAMVVYYITLAILGGPRFSSAVKLFLPEKSPISLP</sequence>
<evidence type="ECO:0000313" key="7">
    <source>
        <dbReference type="EMBL" id="PJA47118.1"/>
    </source>
</evidence>
<dbReference type="InterPro" id="IPR002797">
    <property type="entry name" value="Polysacc_synth"/>
</dbReference>
<evidence type="ECO:0000313" key="8">
    <source>
        <dbReference type="Proteomes" id="UP000231263"/>
    </source>
</evidence>
<accession>A0A2M7XGW5</accession>
<dbReference type="AlphaFoldDB" id="A0A2M7XGW5"/>
<evidence type="ECO:0000256" key="2">
    <source>
        <dbReference type="ARBA" id="ARBA00022475"/>
    </source>
</evidence>
<feature type="transmembrane region" description="Helical" evidence="6">
    <location>
        <begin position="45"/>
        <end position="65"/>
    </location>
</feature>
<proteinExistence type="predicted"/>
<keyword evidence="3 6" id="KW-0812">Transmembrane</keyword>
<feature type="transmembrane region" description="Helical" evidence="6">
    <location>
        <begin position="12"/>
        <end position="33"/>
    </location>
</feature>
<dbReference type="Proteomes" id="UP000231263">
    <property type="component" value="Unassembled WGS sequence"/>
</dbReference>
<comment type="subcellular location">
    <subcellularLocation>
        <location evidence="1">Cell membrane</location>
        <topology evidence="1">Multi-pass membrane protein</topology>
    </subcellularLocation>
</comment>
<feature type="transmembrane region" description="Helical" evidence="6">
    <location>
        <begin position="440"/>
        <end position="459"/>
    </location>
</feature>
<gene>
    <name evidence="7" type="ORF">CO173_00030</name>
</gene>
<feature type="transmembrane region" description="Helical" evidence="6">
    <location>
        <begin position="328"/>
        <end position="350"/>
    </location>
</feature>
<dbReference type="PANTHER" id="PTHR30250">
    <property type="entry name" value="PST FAMILY PREDICTED COLANIC ACID TRANSPORTER"/>
    <property type="match status" value="1"/>
</dbReference>
<evidence type="ECO:0000256" key="6">
    <source>
        <dbReference type="SAM" id="Phobius"/>
    </source>
</evidence>
<evidence type="ECO:0000256" key="3">
    <source>
        <dbReference type="ARBA" id="ARBA00022692"/>
    </source>
</evidence>
<feature type="transmembrane region" description="Helical" evidence="6">
    <location>
        <begin position="357"/>
        <end position="376"/>
    </location>
</feature>
<dbReference type="EMBL" id="PFWT01000001">
    <property type="protein sequence ID" value="PJA47118.1"/>
    <property type="molecule type" value="Genomic_DNA"/>
</dbReference>
<organism evidence="7 8">
    <name type="scientific">Candidatus Uhrbacteria bacterium CG_4_9_14_3_um_filter_41_35</name>
    <dbReference type="NCBI Taxonomy" id="1975034"/>
    <lineage>
        <taxon>Bacteria</taxon>
        <taxon>Candidatus Uhriibacteriota</taxon>
    </lineage>
</organism>
<evidence type="ECO:0000256" key="1">
    <source>
        <dbReference type="ARBA" id="ARBA00004651"/>
    </source>
</evidence>
<keyword evidence="5 6" id="KW-0472">Membrane</keyword>
<keyword evidence="4 6" id="KW-1133">Transmembrane helix</keyword>
<protein>
    <submittedName>
        <fullName evidence="7">Uncharacterized protein</fullName>
    </submittedName>
</protein>
<feature type="transmembrane region" description="Helical" evidence="6">
    <location>
        <begin position="86"/>
        <end position="109"/>
    </location>
</feature>
<dbReference type="GO" id="GO:0005886">
    <property type="term" value="C:plasma membrane"/>
    <property type="evidence" value="ECO:0007669"/>
    <property type="project" value="UniProtKB-SubCell"/>
</dbReference>
<feature type="transmembrane region" description="Helical" evidence="6">
    <location>
        <begin position="291"/>
        <end position="316"/>
    </location>
</feature>
<feature type="transmembrane region" description="Helical" evidence="6">
    <location>
        <begin position="115"/>
        <end position="134"/>
    </location>
</feature>
<dbReference type="PANTHER" id="PTHR30250:SF11">
    <property type="entry name" value="O-ANTIGEN TRANSPORTER-RELATED"/>
    <property type="match status" value="1"/>
</dbReference>
<feature type="transmembrane region" description="Helical" evidence="6">
    <location>
        <begin position="173"/>
        <end position="194"/>
    </location>
</feature>
<evidence type="ECO:0000256" key="5">
    <source>
        <dbReference type="ARBA" id="ARBA00023136"/>
    </source>
</evidence>
<feature type="transmembrane region" description="Helical" evidence="6">
    <location>
        <begin position="146"/>
        <end position="167"/>
    </location>
</feature>
<feature type="transmembrane region" description="Helical" evidence="6">
    <location>
        <begin position="215"/>
        <end position="240"/>
    </location>
</feature>
<evidence type="ECO:0000256" key="4">
    <source>
        <dbReference type="ARBA" id="ARBA00022989"/>
    </source>
</evidence>
<dbReference type="Pfam" id="PF01943">
    <property type="entry name" value="Polysacc_synt"/>
    <property type="match status" value="1"/>
</dbReference>
<name>A0A2M7XGW5_9BACT</name>
<keyword evidence="2" id="KW-1003">Cell membrane</keyword>